<feature type="region of interest" description="Disordered" evidence="1">
    <location>
        <begin position="355"/>
        <end position="378"/>
    </location>
</feature>
<feature type="compositionally biased region" description="Basic and acidic residues" evidence="1">
    <location>
        <begin position="268"/>
        <end position="284"/>
    </location>
</feature>
<evidence type="ECO:0000313" key="3">
    <source>
        <dbReference type="Proteomes" id="UP000007799"/>
    </source>
</evidence>
<dbReference type="KEGG" id="sre:PTSG_05709"/>
<feature type="compositionally biased region" description="Low complexity" evidence="1">
    <location>
        <begin position="250"/>
        <end position="260"/>
    </location>
</feature>
<feature type="region of interest" description="Disordered" evidence="1">
    <location>
        <begin position="1"/>
        <end position="65"/>
    </location>
</feature>
<evidence type="ECO:0000313" key="2">
    <source>
        <dbReference type="EMBL" id="EGD74012.1"/>
    </source>
</evidence>
<feature type="compositionally biased region" description="Low complexity" evidence="1">
    <location>
        <begin position="302"/>
        <end position="317"/>
    </location>
</feature>
<protein>
    <submittedName>
        <fullName evidence="2">Uncharacterized protein</fullName>
    </submittedName>
</protein>
<reference evidence="2" key="1">
    <citation type="submission" date="2009-08" db="EMBL/GenBank/DDBJ databases">
        <title>Annotation of Salpingoeca rosetta.</title>
        <authorList>
            <consortium name="The Broad Institute Genome Sequencing Platform"/>
            <person name="Russ C."/>
            <person name="Cuomo C."/>
            <person name="Burger G."/>
            <person name="Gray M.W."/>
            <person name="Holland P.W.H."/>
            <person name="King N."/>
            <person name="Lang F.B.F."/>
            <person name="Roger A.J."/>
            <person name="Ruiz-Trillo I."/>
            <person name="Young S.K."/>
            <person name="Zeng Q."/>
            <person name="Gargeya S."/>
            <person name="Alvarado L."/>
            <person name="Berlin A."/>
            <person name="Chapman S.B."/>
            <person name="Chen Z."/>
            <person name="Freedman E."/>
            <person name="Gellesch M."/>
            <person name="Goldberg J."/>
            <person name="Griggs A."/>
            <person name="Gujja S."/>
            <person name="Heilman E."/>
            <person name="Heiman D."/>
            <person name="Howarth C."/>
            <person name="Mehta T."/>
            <person name="Neiman D."/>
            <person name="Pearson M."/>
            <person name="Roberts A."/>
            <person name="Saif S."/>
            <person name="Shea T."/>
            <person name="Shenoy N."/>
            <person name="Sisk P."/>
            <person name="Stolte C."/>
            <person name="Sykes S."/>
            <person name="White J."/>
            <person name="Yandava C."/>
            <person name="Haas B."/>
            <person name="Nusbaum C."/>
            <person name="Birren B."/>
        </authorList>
    </citation>
    <scope>NUCLEOTIDE SEQUENCE [LARGE SCALE GENOMIC DNA]</scope>
    <source>
        <strain evidence="2">ATCC 50818</strain>
    </source>
</reference>
<dbReference type="EMBL" id="GL832967">
    <property type="protein sequence ID" value="EGD74012.1"/>
    <property type="molecule type" value="Genomic_DNA"/>
</dbReference>
<dbReference type="RefSeq" id="XP_004993574.1">
    <property type="nucleotide sequence ID" value="XM_004993517.1"/>
</dbReference>
<dbReference type="OrthoDB" id="10671044at2759"/>
<feature type="compositionally biased region" description="Low complexity" evidence="1">
    <location>
        <begin position="134"/>
        <end position="150"/>
    </location>
</feature>
<feature type="compositionally biased region" description="Basic and acidic residues" evidence="1">
    <location>
        <begin position="174"/>
        <end position="186"/>
    </location>
</feature>
<name>F2UAZ9_SALR5</name>
<feature type="compositionally biased region" description="Basic and acidic residues" evidence="1">
    <location>
        <begin position="227"/>
        <end position="238"/>
    </location>
</feature>
<gene>
    <name evidence="2" type="ORF">PTSG_05709</name>
</gene>
<dbReference type="InParanoid" id="F2UAZ9"/>
<keyword evidence="3" id="KW-1185">Reference proteome</keyword>
<evidence type="ECO:0000256" key="1">
    <source>
        <dbReference type="SAM" id="MobiDB-lite"/>
    </source>
</evidence>
<feature type="compositionally biased region" description="Polar residues" evidence="1">
    <location>
        <begin position="15"/>
        <end position="28"/>
    </location>
</feature>
<dbReference type="OMA" id="PNFNLML"/>
<sequence>MTDDWREQPGDWLNRQESSSGNLVSSRASVFLPSMQGQTPSRNDTQGSFSQPASTARGSVKRLSKSALDAVEISEQIVTSLMSLLDALQDVASGSELKPGSQRRACVEASVKSLPEQLNRLLEVTSPSKSAPTSARRLSSRQSSRNSIGRRSMHESTSSQQYQQAPLYEDMDDTERRLRMERERQERIKRRDNRGRPPPNFNLMMAEAEMAKRTGRRTSTSMQDQQEAERAEAERRAMEQQQAEEEEYMRQQQQMQQQQQDSYAGLDETERRLRMEAERQERIKQRVVSSFGRPPPNFRVLSSQSKQQQQQQQSPASGGSGGGGDSRPVSRESRTPRLTTAELAALSWREQLKYRKRMQAEQEQQMEQEEEREQARFEGMPAWKAALLKERQRKKWEAEAPMREAQRRERERQEWFNSLPQWKQDLLIKKQMAQ</sequence>
<accession>F2UAZ9</accession>
<feature type="region of interest" description="Disordered" evidence="1">
    <location>
        <begin position="392"/>
        <end position="413"/>
    </location>
</feature>
<dbReference type="AlphaFoldDB" id="F2UAZ9"/>
<feature type="compositionally biased region" description="Polar residues" evidence="1">
    <location>
        <begin position="155"/>
        <end position="164"/>
    </location>
</feature>
<proteinExistence type="predicted"/>
<feature type="compositionally biased region" description="Polar residues" evidence="1">
    <location>
        <begin position="35"/>
        <end position="57"/>
    </location>
</feature>
<dbReference type="Proteomes" id="UP000007799">
    <property type="component" value="Unassembled WGS sequence"/>
</dbReference>
<dbReference type="GeneID" id="16074150"/>
<feature type="region of interest" description="Disordered" evidence="1">
    <location>
        <begin position="122"/>
        <end position="342"/>
    </location>
</feature>
<organism evidence="3">
    <name type="scientific">Salpingoeca rosetta (strain ATCC 50818 / BSB-021)</name>
    <dbReference type="NCBI Taxonomy" id="946362"/>
    <lineage>
        <taxon>Eukaryota</taxon>
        <taxon>Choanoflagellata</taxon>
        <taxon>Craspedida</taxon>
        <taxon>Salpingoecidae</taxon>
        <taxon>Salpingoeca</taxon>
    </lineage>
</organism>